<evidence type="ECO:0000313" key="1">
    <source>
        <dbReference type="EMBL" id="RFA31557.1"/>
    </source>
</evidence>
<dbReference type="Proteomes" id="UP000256763">
    <property type="component" value="Unassembled WGS sequence"/>
</dbReference>
<comment type="caution">
    <text evidence="1">The sequence shown here is derived from an EMBL/GenBank/DDBJ whole genome shotgun (WGS) entry which is preliminary data.</text>
</comment>
<dbReference type="EMBL" id="NFZW01000049">
    <property type="protein sequence ID" value="RFA31557.1"/>
    <property type="molecule type" value="Genomic_DNA"/>
</dbReference>
<proteinExistence type="predicted"/>
<name>A0A3E0WHC9_9GAMM</name>
<accession>A0A3E0WHC9</accession>
<organism evidence="1 2">
    <name type="scientific">Alkalilimnicola ehrlichii</name>
    <dbReference type="NCBI Taxonomy" id="351052"/>
    <lineage>
        <taxon>Bacteria</taxon>
        <taxon>Pseudomonadati</taxon>
        <taxon>Pseudomonadota</taxon>
        <taxon>Gammaproteobacteria</taxon>
        <taxon>Chromatiales</taxon>
        <taxon>Ectothiorhodospiraceae</taxon>
        <taxon>Alkalilimnicola</taxon>
    </lineage>
</organism>
<keyword evidence="2" id="KW-1185">Reference proteome</keyword>
<reference evidence="2" key="1">
    <citation type="submission" date="2017-05" db="EMBL/GenBank/DDBJ databases">
        <authorList>
            <person name="Sharma S."/>
            <person name="Sidhu C."/>
            <person name="Pinnaka A.K."/>
        </authorList>
    </citation>
    <scope>NUCLEOTIDE SEQUENCE [LARGE SCALE GENOMIC DNA]</scope>
    <source>
        <strain evidence="2">AK93</strain>
    </source>
</reference>
<gene>
    <name evidence="1" type="ORF">CAL65_22315</name>
</gene>
<protein>
    <submittedName>
        <fullName evidence="1">Uncharacterized protein</fullName>
    </submittedName>
</protein>
<evidence type="ECO:0000313" key="2">
    <source>
        <dbReference type="Proteomes" id="UP000256763"/>
    </source>
</evidence>
<dbReference type="AlphaFoldDB" id="A0A3E0WHC9"/>
<sequence>MGFAAKVIDGVGILRNPRTRTVRALLGSETKLRLSAADREFLRDLARVDLIDSSTADDTHYKHLKTRSNRALERLERAGVLRSFYVRSADEQVRVYTFANERIARAWGGGYPLPEPSVPSFTSFLPAVFTFILNVRPTFALRRVLRQMILLPAGGSHLMRYIQLQTARLFWLRLTLVNTRVRRLRTNKGGGRGCVRFGGSRRARRQKCPYQTMSLFTAYRGIYAC</sequence>